<dbReference type="Proteomes" id="UP000326799">
    <property type="component" value="Unassembled WGS sequence"/>
</dbReference>
<keyword evidence="2" id="KW-1185">Reference proteome</keyword>
<accession>A0A5N6E5G8</accession>
<organism evidence="1 2">
    <name type="scientific">Aspergillus novoparasiticus</name>
    <dbReference type="NCBI Taxonomy" id="986946"/>
    <lineage>
        <taxon>Eukaryota</taxon>
        <taxon>Fungi</taxon>
        <taxon>Dikarya</taxon>
        <taxon>Ascomycota</taxon>
        <taxon>Pezizomycotina</taxon>
        <taxon>Eurotiomycetes</taxon>
        <taxon>Eurotiomycetidae</taxon>
        <taxon>Eurotiales</taxon>
        <taxon>Aspergillaceae</taxon>
        <taxon>Aspergillus</taxon>
        <taxon>Aspergillus subgen. Circumdati</taxon>
    </lineage>
</organism>
<sequence length="138" mass="14057">MASVSLPLAATVVVVPPAHQDGLLARMASVSLPLVVTAAAQPAHRDGLLEQTESVNPPRAAAVVVVPPAHRDGLLAPMASVNPPRAEAAAALPAHRAGLVDLMANASLLVHSVPQALYLSRPGPVCLRLFPSSEILGA</sequence>
<gene>
    <name evidence="1" type="ORF">BDV33DRAFT_210825</name>
</gene>
<dbReference type="EMBL" id="ML733857">
    <property type="protein sequence ID" value="KAB8212816.1"/>
    <property type="molecule type" value="Genomic_DNA"/>
</dbReference>
<evidence type="ECO:0000313" key="1">
    <source>
        <dbReference type="EMBL" id="KAB8212816.1"/>
    </source>
</evidence>
<dbReference type="AlphaFoldDB" id="A0A5N6E5G8"/>
<proteinExistence type="predicted"/>
<name>A0A5N6E5G8_9EURO</name>
<evidence type="ECO:0000313" key="2">
    <source>
        <dbReference type="Proteomes" id="UP000326799"/>
    </source>
</evidence>
<reference evidence="1 2" key="1">
    <citation type="submission" date="2019-04" db="EMBL/GenBank/DDBJ databases">
        <title>Fungal friends and foes A comparative genomics study of 23 Aspergillus species from section Flavi.</title>
        <authorList>
            <consortium name="DOE Joint Genome Institute"/>
            <person name="Kjaerbolling I."/>
            <person name="Vesth T.C."/>
            <person name="Frisvad J.C."/>
            <person name="Nybo J.L."/>
            <person name="Theobald S."/>
            <person name="Kildgaard S."/>
            <person name="Petersen T.I."/>
            <person name="Kuo A."/>
            <person name="Sato A."/>
            <person name="Lyhne E.K."/>
            <person name="Kogle M.E."/>
            <person name="Wiebenga A."/>
            <person name="Kun R.S."/>
            <person name="Lubbers R.J."/>
            <person name="Makela M.R."/>
            <person name="Barry K."/>
            <person name="Chovatia M."/>
            <person name="Clum A."/>
            <person name="Daum C."/>
            <person name="Haridas S."/>
            <person name="He G."/>
            <person name="LaButti K."/>
            <person name="Lipzen A."/>
            <person name="Mondo S."/>
            <person name="Pangilinan J."/>
            <person name="Riley R."/>
            <person name="Salamov A."/>
            <person name="Simmons B.A."/>
            <person name="Magnuson J.K."/>
            <person name="Henrissat B."/>
            <person name="Mortensen U.H."/>
            <person name="Larsen T.O."/>
            <person name="De vries R.P."/>
            <person name="Grigoriev I.V."/>
            <person name="Machida M."/>
            <person name="Baker S.E."/>
            <person name="Andersen M.R."/>
        </authorList>
    </citation>
    <scope>NUCLEOTIDE SEQUENCE [LARGE SCALE GENOMIC DNA]</scope>
    <source>
        <strain evidence="1 2">CBS 126849</strain>
    </source>
</reference>
<protein>
    <submittedName>
        <fullName evidence="1">Uncharacterized protein</fullName>
    </submittedName>
</protein>